<comment type="caution">
    <text evidence="8">The sequence shown here is derived from an EMBL/GenBank/DDBJ whole genome shotgun (WGS) entry which is preliminary data.</text>
</comment>
<protein>
    <recommendedName>
        <fullName evidence="7">Rhodopsin domain-containing protein</fullName>
    </recommendedName>
</protein>
<gene>
    <name evidence="8" type="ORF">FSARC_14447</name>
</gene>
<feature type="domain" description="Rhodopsin" evidence="7">
    <location>
        <begin position="43"/>
        <end position="261"/>
    </location>
</feature>
<reference evidence="8" key="1">
    <citation type="journal article" date="2020" name="BMC Genomics">
        <title>Correction to: Identification and distribution of gene clusters required for synthesis of sphingolipid metabolism inhibitors in diverse species of the filamentous fungus Fusarium.</title>
        <authorList>
            <person name="Kim H.S."/>
            <person name="Lohmar J.M."/>
            <person name="Busman M."/>
            <person name="Brown D.W."/>
            <person name="Naumann T.A."/>
            <person name="Divon H.H."/>
            <person name="Lysoe E."/>
            <person name="Uhlig S."/>
            <person name="Proctor R.H."/>
        </authorList>
    </citation>
    <scope>NUCLEOTIDE SEQUENCE</scope>
    <source>
        <strain evidence="8">NRRL 20472</strain>
    </source>
</reference>
<feature type="transmembrane region" description="Helical" evidence="6">
    <location>
        <begin position="101"/>
        <end position="121"/>
    </location>
</feature>
<dbReference type="InterPro" id="IPR052337">
    <property type="entry name" value="SAT4-like"/>
</dbReference>
<evidence type="ECO:0000256" key="4">
    <source>
        <dbReference type="ARBA" id="ARBA00023136"/>
    </source>
</evidence>
<evidence type="ECO:0000256" key="5">
    <source>
        <dbReference type="ARBA" id="ARBA00038359"/>
    </source>
</evidence>
<reference evidence="8" key="2">
    <citation type="submission" date="2020-05" db="EMBL/GenBank/DDBJ databases">
        <authorList>
            <person name="Kim H.-S."/>
            <person name="Proctor R.H."/>
            <person name="Brown D.W."/>
        </authorList>
    </citation>
    <scope>NUCLEOTIDE SEQUENCE</scope>
    <source>
        <strain evidence="8">NRRL 20472</strain>
    </source>
</reference>
<feature type="transmembrane region" description="Helical" evidence="6">
    <location>
        <begin position="26"/>
        <end position="47"/>
    </location>
</feature>
<accession>A0A8H4WPP1</accession>
<organism evidence="8 9">
    <name type="scientific">Fusarium sarcochroum</name>
    <dbReference type="NCBI Taxonomy" id="1208366"/>
    <lineage>
        <taxon>Eukaryota</taxon>
        <taxon>Fungi</taxon>
        <taxon>Dikarya</taxon>
        <taxon>Ascomycota</taxon>
        <taxon>Pezizomycotina</taxon>
        <taxon>Sordariomycetes</taxon>
        <taxon>Hypocreomycetidae</taxon>
        <taxon>Hypocreales</taxon>
        <taxon>Nectriaceae</taxon>
        <taxon>Fusarium</taxon>
        <taxon>Fusarium lateritium species complex</taxon>
    </lineage>
</organism>
<evidence type="ECO:0000256" key="1">
    <source>
        <dbReference type="ARBA" id="ARBA00004141"/>
    </source>
</evidence>
<feature type="transmembrane region" description="Helical" evidence="6">
    <location>
        <begin position="142"/>
        <end position="162"/>
    </location>
</feature>
<dbReference type="Pfam" id="PF20684">
    <property type="entry name" value="Fung_rhodopsin"/>
    <property type="match status" value="1"/>
</dbReference>
<dbReference type="AlphaFoldDB" id="A0A8H4WPP1"/>
<dbReference type="OrthoDB" id="3934549at2759"/>
<sequence>MSSSSSPSSTPAFSPEYVRHDEGANLVGVSIAMMPFTVIIVGLRLWCRKKKKTPIGWDDWMSVISLPFLWALAVLGILSVYTGGVGRHLPVVLKEDPDMLGRSLFCLFLGEIAYGTALFTVKQSILLLYQRIFPTRFMRVAGFLLGGLSAAWWLVVVFISVFQCTPIKKMWHPFMEEGKCLDSNKFFLGNLIPNIIIDVLILALPVYEVLRLQIRRAQKIAIASIFLLGGLVVIISCIRLTAIIDFITIGPDGDVTCITRWALLDLDHG</sequence>
<dbReference type="InterPro" id="IPR049326">
    <property type="entry name" value="Rhodopsin_dom_fungi"/>
</dbReference>
<comment type="similarity">
    <text evidence="5">Belongs to the SAT4 family.</text>
</comment>
<dbReference type="PANTHER" id="PTHR33048">
    <property type="entry name" value="PTH11-LIKE INTEGRAL MEMBRANE PROTEIN (AFU_ORTHOLOGUE AFUA_5G11245)"/>
    <property type="match status" value="1"/>
</dbReference>
<evidence type="ECO:0000256" key="3">
    <source>
        <dbReference type="ARBA" id="ARBA00022989"/>
    </source>
</evidence>
<comment type="subcellular location">
    <subcellularLocation>
        <location evidence="1">Membrane</location>
        <topology evidence="1">Multi-pass membrane protein</topology>
    </subcellularLocation>
</comment>
<feature type="transmembrane region" description="Helical" evidence="6">
    <location>
        <begin position="222"/>
        <end position="244"/>
    </location>
</feature>
<dbReference type="PANTHER" id="PTHR33048:SF47">
    <property type="entry name" value="INTEGRAL MEMBRANE PROTEIN-RELATED"/>
    <property type="match status" value="1"/>
</dbReference>
<dbReference type="EMBL" id="JABEXW010001242">
    <property type="protein sequence ID" value="KAF4945350.1"/>
    <property type="molecule type" value="Genomic_DNA"/>
</dbReference>
<keyword evidence="9" id="KW-1185">Reference proteome</keyword>
<evidence type="ECO:0000313" key="9">
    <source>
        <dbReference type="Proteomes" id="UP000622797"/>
    </source>
</evidence>
<dbReference type="Proteomes" id="UP000622797">
    <property type="component" value="Unassembled WGS sequence"/>
</dbReference>
<feature type="transmembrane region" description="Helical" evidence="6">
    <location>
        <begin position="191"/>
        <end position="210"/>
    </location>
</feature>
<evidence type="ECO:0000313" key="8">
    <source>
        <dbReference type="EMBL" id="KAF4945350.1"/>
    </source>
</evidence>
<evidence type="ECO:0000256" key="6">
    <source>
        <dbReference type="SAM" id="Phobius"/>
    </source>
</evidence>
<keyword evidence="2 6" id="KW-0812">Transmembrane</keyword>
<name>A0A8H4WPP1_9HYPO</name>
<evidence type="ECO:0000259" key="7">
    <source>
        <dbReference type="Pfam" id="PF20684"/>
    </source>
</evidence>
<keyword evidence="4 6" id="KW-0472">Membrane</keyword>
<proteinExistence type="inferred from homology"/>
<feature type="transmembrane region" description="Helical" evidence="6">
    <location>
        <begin position="59"/>
        <end position="81"/>
    </location>
</feature>
<dbReference type="GO" id="GO:0016020">
    <property type="term" value="C:membrane"/>
    <property type="evidence" value="ECO:0007669"/>
    <property type="project" value="UniProtKB-SubCell"/>
</dbReference>
<evidence type="ECO:0000256" key="2">
    <source>
        <dbReference type="ARBA" id="ARBA00022692"/>
    </source>
</evidence>
<keyword evidence="3 6" id="KW-1133">Transmembrane helix</keyword>